<sequence>MVGDTGDDREARRQGENGHRAVPHTADVRLEAWATSRERCLTEAALAMVDCFADVSGVRPAAVEHVRLAEGSDEDLLAALLDEVIYRLEVQGRIPVDVAAAEVDDGLDVHLAMAPLADVEIIGAAPKGVSWHGMHIGPDSYGWSCAVTVDA</sequence>
<protein>
    <recommendedName>
        <fullName evidence="6">Archease domain-containing protein</fullName>
    </recommendedName>
</protein>
<evidence type="ECO:0000313" key="8">
    <source>
        <dbReference type="Proteomes" id="UP000641386"/>
    </source>
</evidence>
<dbReference type="EMBL" id="BNBC01000017">
    <property type="protein sequence ID" value="GHE79367.1"/>
    <property type="molecule type" value="Genomic_DNA"/>
</dbReference>
<name>A0A919DU60_9ACTN</name>
<feature type="region of interest" description="Disordered" evidence="5">
    <location>
        <begin position="1"/>
        <end position="22"/>
    </location>
</feature>
<organism evidence="7 8">
    <name type="scientific">Streptomyces spiralis</name>
    <dbReference type="NCBI Taxonomy" id="66376"/>
    <lineage>
        <taxon>Bacteria</taxon>
        <taxon>Bacillati</taxon>
        <taxon>Actinomycetota</taxon>
        <taxon>Actinomycetes</taxon>
        <taxon>Kitasatosporales</taxon>
        <taxon>Streptomycetaceae</taxon>
        <taxon>Streptomyces</taxon>
    </lineage>
</organism>
<dbReference type="SUPFAM" id="SSF69819">
    <property type="entry name" value="MTH1598-like"/>
    <property type="match status" value="1"/>
</dbReference>
<reference evidence="7" key="1">
    <citation type="journal article" date="2014" name="Int. J. Syst. Evol. Microbiol.">
        <title>Complete genome sequence of Corynebacterium casei LMG S-19264T (=DSM 44701T), isolated from a smear-ripened cheese.</title>
        <authorList>
            <consortium name="US DOE Joint Genome Institute (JGI-PGF)"/>
            <person name="Walter F."/>
            <person name="Albersmeier A."/>
            <person name="Kalinowski J."/>
            <person name="Ruckert C."/>
        </authorList>
    </citation>
    <scope>NUCLEOTIDE SEQUENCE</scope>
    <source>
        <strain evidence="7">JCM 3302</strain>
    </source>
</reference>
<accession>A0A919DU60</accession>
<dbReference type="InterPro" id="IPR002804">
    <property type="entry name" value="Archease"/>
</dbReference>
<dbReference type="Gene3D" id="3.55.10.10">
    <property type="entry name" value="Archease domain"/>
    <property type="match status" value="1"/>
</dbReference>
<feature type="compositionally biased region" description="Basic and acidic residues" evidence="5">
    <location>
        <begin position="1"/>
        <end position="19"/>
    </location>
</feature>
<keyword evidence="4" id="KW-0106">Calcium</keyword>
<evidence type="ECO:0000259" key="6">
    <source>
        <dbReference type="Pfam" id="PF01951"/>
    </source>
</evidence>
<evidence type="ECO:0000256" key="5">
    <source>
        <dbReference type="SAM" id="MobiDB-lite"/>
    </source>
</evidence>
<comment type="caution">
    <text evidence="7">The sequence shown here is derived from an EMBL/GenBank/DDBJ whole genome shotgun (WGS) entry which is preliminary data.</text>
</comment>
<keyword evidence="8" id="KW-1185">Reference proteome</keyword>
<dbReference type="PANTHER" id="PTHR12682:SF11">
    <property type="entry name" value="PROTEIN ARCHEASE"/>
    <property type="match status" value="1"/>
</dbReference>
<dbReference type="GO" id="GO:0046872">
    <property type="term" value="F:metal ion binding"/>
    <property type="evidence" value="ECO:0007669"/>
    <property type="project" value="UniProtKB-KW"/>
</dbReference>
<dbReference type="Pfam" id="PF01951">
    <property type="entry name" value="Archease"/>
    <property type="match status" value="1"/>
</dbReference>
<dbReference type="PANTHER" id="PTHR12682">
    <property type="entry name" value="ARCHEASE"/>
    <property type="match status" value="1"/>
</dbReference>
<dbReference type="RefSeq" id="WP_189901812.1">
    <property type="nucleotide sequence ID" value="NZ_BNBC01000017.1"/>
</dbReference>
<evidence type="ECO:0000256" key="4">
    <source>
        <dbReference type="ARBA" id="ARBA00022837"/>
    </source>
</evidence>
<evidence type="ECO:0000313" key="7">
    <source>
        <dbReference type="EMBL" id="GHE79367.1"/>
    </source>
</evidence>
<keyword evidence="3" id="KW-0479">Metal-binding</keyword>
<proteinExistence type="inferred from homology"/>
<feature type="domain" description="Archease" evidence="6">
    <location>
        <begin position="21"/>
        <end position="150"/>
    </location>
</feature>
<dbReference type="InterPro" id="IPR023572">
    <property type="entry name" value="Archease_dom"/>
</dbReference>
<evidence type="ECO:0000256" key="2">
    <source>
        <dbReference type="ARBA" id="ARBA00022694"/>
    </source>
</evidence>
<gene>
    <name evidence="7" type="ORF">GCM10014715_38200</name>
</gene>
<reference evidence="7" key="2">
    <citation type="submission" date="2020-09" db="EMBL/GenBank/DDBJ databases">
        <authorList>
            <person name="Sun Q."/>
            <person name="Ohkuma M."/>
        </authorList>
    </citation>
    <scope>NUCLEOTIDE SEQUENCE</scope>
    <source>
        <strain evidence="7">JCM 3302</strain>
    </source>
</reference>
<comment type="similarity">
    <text evidence="1">Belongs to the archease family.</text>
</comment>
<dbReference type="AlphaFoldDB" id="A0A919DU60"/>
<keyword evidence="2" id="KW-0819">tRNA processing</keyword>
<evidence type="ECO:0000256" key="1">
    <source>
        <dbReference type="ARBA" id="ARBA00007963"/>
    </source>
</evidence>
<evidence type="ECO:0000256" key="3">
    <source>
        <dbReference type="ARBA" id="ARBA00022723"/>
    </source>
</evidence>
<dbReference type="Proteomes" id="UP000641386">
    <property type="component" value="Unassembled WGS sequence"/>
</dbReference>
<dbReference type="GO" id="GO:0008033">
    <property type="term" value="P:tRNA processing"/>
    <property type="evidence" value="ECO:0007669"/>
    <property type="project" value="UniProtKB-KW"/>
</dbReference>
<dbReference type="InterPro" id="IPR036820">
    <property type="entry name" value="Archease_dom_sf"/>
</dbReference>